<dbReference type="EMBL" id="CP015164">
    <property type="protein sequence ID" value="AOW47121.1"/>
    <property type="molecule type" value="Genomic_DNA"/>
</dbReference>
<sequence length="307" mass="30978">MVSLLSIENVIGSIGRYGTTAPVTLGSVPLYGMEIPDVLTNGGQQGLEVHWLPGGTKIVDRLGNDPARFSWNARFTGPNALARAQLLSQMRDAGQPVSFTGPGINETVIIAEYAFDYSLKGAIIPYRIQLERQSTSVTSTSTSTSALSSLIGDDAASALSDVTSALSDGAQALSNISAQGQAVIGQVFPLANMVGAGSALASVSDKLTMVQGLSGAGINLASAPDNVASIVTGLKASGVNLMTTISQAGANISGISIQNGSSLSALTANAGLQSAAVDSGALVNRGYANTLTAGDSSESWQLVSAAA</sequence>
<reference evidence="2" key="1">
    <citation type="submission" date="2016-04" db="EMBL/GenBank/DDBJ databases">
        <authorList>
            <person name="Jeon C.O."/>
            <person name="Cho G.Y."/>
            <person name="Jeong H.I."/>
            <person name="Kim K.H."/>
        </authorList>
    </citation>
    <scope>NUCLEOTIDE SEQUENCE [LARGE SCALE GENOMIC DNA]</scope>
    <source>
        <strain evidence="2">LMG 1590</strain>
    </source>
</reference>
<dbReference type="KEGG" id="aasc:A4S02_10505"/>
<keyword evidence="2" id="KW-1185">Reference proteome</keyword>
<proteinExistence type="predicted"/>
<organism evidence="1 2">
    <name type="scientific">Acetobacter ascendens</name>
    <dbReference type="NCBI Taxonomy" id="481146"/>
    <lineage>
        <taxon>Bacteria</taxon>
        <taxon>Pseudomonadati</taxon>
        <taxon>Pseudomonadota</taxon>
        <taxon>Alphaproteobacteria</taxon>
        <taxon>Acetobacterales</taxon>
        <taxon>Acetobacteraceae</taxon>
        <taxon>Acetobacter</taxon>
    </lineage>
</organism>
<name>A0A1D8QXQ3_9PROT</name>
<dbReference type="RefSeq" id="WP_070323729.1">
    <property type="nucleotide sequence ID" value="NZ_CP015164.1"/>
</dbReference>
<dbReference type="AlphaFoldDB" id="A0A1D8QXQ3"/>
<protein>
    <submittedName>
        <fullName evidence="1">Uncharacterized protein</fullName>
    </submittedName>
</protein>
<evidence type="ECO:0000313" key="1">
    <source>
        <dbReference type="EMBL" id="AOW47121.1"/>
    </source>
</evidence>
<gene>
    <name evidence="1" type="ORF">A4S02_10505</name>
</gene>
<dbReference type="Proteomes" id="UP000175973">
    <property type="component" value="Chromosome"/>
</dbReference>
<accession>A0A1D8QXQ3</accession>
<evidence type="ECO:0000313" key="2">
    <source>
        <dbReference type="Proteomes" id="UP000175973"/>
    </source>
</evidence>